<keyword evidence="3" id="KW-0808">Transferase</keyword>
<dbReference type="PANTHER" id="PTHR22937">
    <property type="entry name" value="E3 UBIQUITIN-PROTEIN LIGASE RNF165"/>
    <property type="match status" value="1"/>
</dbReference>
<evidence type="ECO:0000256" key="7">
    <source>
        <dbReference type="ARBA" id="ARBA00022833"/>
    </source>
</evidence>
<dbReference type="Gene3D" id="3.30.40.10">
    <property type="entry name" value="Zinc/RING finger domain, C3HC4 (zinc finger)"/>
    <property type="match status" value="1"/>
</dbReference>
<evidence type="ECO:0000259" key="9">
    <source>
        <dbReference type="PROSITE" id="PS50089"/>
    </source>
</evidence>
<evidence type="ECO:0000256" key="6">
    <source>
        <dbReference type="ARBA" id="ARBA00022786"/>
    </source>
</evidence>
<feature type="domain" description="RING-type" evidence="9">
    <location>
        <begin position="80"/>
        <end position="121"/>
    </location>
</feature>
<evidence type="ECO:0000256" key="1">
    <source>
        <dbReference type="ARBA" id="ARBA00000900"/>
    </source>
</evidence>
<dbReference type="GO" id="GO:0008270">
    <property type="term" value="F:zinc ion binding"/>
    <property type="evidence" value="ECO:0007669"/>
    <property type="project" value="UniProtKB-KW"/>
</dbReference>
<keyword evidence="5 8" id="KW-0863">Zinc-finger</keyword>
<protein>
    <recommendedName>
        <fullName evidence="2">RING-type E3 ubiquitin transferase</fullName>
        <ecNumber evidence="2">2.3.2.27</ecNumber>
    </recommendedName>
</protein>
<evidence type="ECO:0000256" key="4">
    <source>
        <dbReference type="ARBA" id="ARBA00022723"/>
    </source>
</evidence>
<evidence type="ECO:0000256" key="8">
    <source>
        <dbReference type="PROSITE-ProRule" id="PRU00175"/>
    </source>
</evidence>
<sequence>MSDRNSIDIYSFLRTGVAVNLLDQSSQNWRNPPTSDPDHQDAYMEETAEDVTLKYFKTRIYHVDVPIDEVDNPIKMEGICVICHDKFVHEENIGTFGCGHEYHAGCIKQWLLIKRDCPTCKASVFPFTSTKAIQMHNI</sequence>
<keyword evidence="4" id="KW-0479">Metal-binding</keyword>
<keyword evidence="6" id="KW-0833">Ubl conjugation pathway</keyword>
<evidence type="ECO:0000256" key="3">
    <source>
        <dbReference type="ARBA" id="ARBA00022679"/>
    </source>
</evidence>
<dbReference type="GO" id="GO:0061630">
    <property type="term" value="F:ubiquitin protein ligase activity"/>
    <property type="evidence" value="ECO:0007669"/>
    <property type="project" value="UniProtKB-EC"/>
</dbReference>
<dbReference type="PANTHER" id="PTHR22937:SF175">
    <property type="entry name" value="RING-TYPE E3 UBIQUITIN TRANSFERASE"/>
    <property type="match status" value="1"/>
</dbReference>
<organism evidence="10 11">
    <name type="scientific">Solanum commersonii</name>
    <name type="common">Commerson's wild potato</name>
    <name type="synonym">Commerson's nightshade</name>
    <dbReference type="NCBI Taxonomy" id="4109"/>
    <lineage>
        <taxon>Eukaryota</taxon>
        <taxon>Viridiplantae</taxon>
        <taxon>Streptophyta</taxon>
        <taxon>Embryophyta</taxon>
        <taxon>Tracheophyta</taxon>
        <taxon>Spermatophyta</taxon>
        <taxon>Magnoliopsida</taxon>
        <taxon>eudicotyledons</taxon>
        <taxon>Gunneridae</taxon>
        <taxon>Pentapetalae</taxon>
        <taxon>asterids</taxon>
        <taxon>lamiids</taxon>
        <taxon>Solanales</taxon>
        <taxon>Solanaceae</taxon>
        <taxon>Solanoideae</taxon>
        <taxon>Solaneae</taxon>
        <taxon>Solanum</taxon>
    </lineage>
</organism>
<dbReference type="GO" id="GO:0005634">
    <property type="term" value="C:nucleus"/>
    <property type="evidence" value="ECO:0007669"/>
    <property type="project" value="TreeGrafter"/>
</dbReference>
<dbReference type="InterPro" id="IPR045191">
    <property type="entry name" value="MBR1/2-like"/>
</dbReference>
<dbReference type="InterPro" id="IPR013083">
    <property type="entry name" value="Znf_RING/FYVE/PHD"/>
</dbReference>
<dbReference type="AlphaFoldDB" id="A0A9J5W9F7"/>
<comment type="catalytic activity">
    <reaction evidence="1">
        <text>S-ubiquitinyl-[E2 ubiquitin-conjugating enzyme]-L-cysteine + [acceptor protein]-L-lysine = [E2 ubiquitin-conjugating enzyme]-L-cysteine + N(6)-ubiquitinyl-[acceptor protein]-L-lysine.</text>
        <dbReference type="EC" id="2.3.2.27"/>
    </reaction>
</comment>
<dbReference type="Proteomes" id="UP000824120">
    <property type="component" value="Chromosome 12"/>
</dbReference>
<reference evidence="10 11" key="1">
    <citation type="submission" date="2020-09" db="EMBL/GenBank/DDBJ databases">
        <title>De no assembly of potato wild relative species, Solanum commersonii.</title>
        <authorList>
            <person name="Cho K."/>
        </authorList>
    </citation>
    <scope>NUCLEOTIDE SEQUENCE [LARGE SCALE GENOMIC DNA]</scope>
    <source>
        <strain evidence="10">LZ3.2</strain>
        <tissue evidence="10">Leaf</tissue>
    </source>
</reference>
<dbReference type="OrthoDB" id="1302023at2759"/>
<comment type="caution">
    <text evidence="10">The sequence shown here is derived from an EMBL/GenBank/DDBJ whole genome shotgun (WGS) entry which is preliminary data.</text>
</comment>
<keyword evidence="11" id="KW-1185">Reference proteome</keyword>
<dbReference type="Pfam" id="PF13639">
    <property type="entry name" value="zf-RING_2"/>
    <property type="match status" value="1"/>
</dbReference>
<dbReference type="EMBL" id="JACXVP010000012">
    <property type="protein sequence ID" value="KAG5572209.1"/>
    <property type="molecule type" value="Genomic_DNA"/>
</dbReference>
<dbReference type="InterPro" id="IPR001841">
    <property type="entry name" value="Znf_RING"/>
</dbReference>
<evidence type="ECO:0000313" key="10">
    <source>
        <dbReference type="EMBL" id="KAG5572209.1"/>
    </source>
</evidence>
<keyword evidence="7" id="KW-0862">Zinc</keyword>
<evidence type="ECO:0000256" key="5">
    <source>
        <dbReference type="ARBA" id="ARBA00022771"/>
    </source>
</evidence>
<proteinExistence type="predicted"/>
<dbReference type="SMART" id="SM00184">
    <property type="entry name" value="RING"/>
    <property type="match status" value="1"/>
</dbReference>
<gene>
    <name evidence="10" type="ORF">H5410_061975</name>
</gene>
<dbReference type="EC" id="2.3.2.27" evidence="2"/>
<dbReference type="SUPFAM" id="SSF57850">
    <property type="entry name" value="RING/U-box"/>
    <property type="match status" value="1"/>
</dbReference>
<accession>A0A9J5W9F7</accession>
<evidence type="ECO:0000256" key="2">
    <source>
        <dbReference type="ARBA" id="ARBA00012483"/>
    </source>
</evidence>
<dbReference type="PROSITE" id="PS50089">
    <property type="entry name" value="ZF_RING_2"/>
    <property type="match status" value="1"/>
</dbReference>
<evidence type="ECO:0000313" key="11">
    <source>
        <dbReference type="Proteomes" id="UP000824120"/>
    </source>
</evidence>
<name>A0A9J5W9F7_SOLCO</name>